<evidence type="ECO:0000256" key="1">
    <source>
        <dbReference type="SAM" id="Phobius"/>
    </source>
</evidence>
<evidence type="ECO:0000313" key="3">
    <source>
        <dbReference type="Proteomes" id="UP000487757"/>
    </source>
</evidence>
<sequence>MSVKLFKKSLIAYKPIVLWNILVNLLIGIFFIIDGLEKPGPYAMIVFMKPIGWTFSLVIERFFLKKYTIFYKNMGLGFRKIFLNQIVCDVLEFRDPF</sequence>
<evidence type="ECO:0000313" key="2">
    <source>
        <dbReference type="EMBL" id="MRX78059.1"/>
    </source>
</evidence>
<protein>
    <submittedName>
        <fullName evidence="2">Uncharacterized protein</fullName>
    </submittedName>
</protein>
<proteinExistence type="predicted"/>
<feature type="transmembrane region" description="Helical" evidence="1">
    <location>
        <begin position="45"/>
        <end position="64"/>
    </location>
</feature>
<dbReference type="EMBL" id="WKKH01000039">
    <property type="protein sequence ID" value="MRX78059.1"/>
    <property type="molecule type" value="Genomic_DNA"/>
</dbReference>
<keyword evidence="1" id="KW-0472">Membrane</keyword>
<dbReference type="AlphaFoldDB" id="A0A7K0G4A1"/>
<keyword evidence="3" id="KW-1185">Reference proteome</keyword>
<accession>A0A7K0G4A1</accession>
<dbReference type="OrthoDB" id="796221at2"/>
<gene>
    <name evidence="2" type="ORF">GJU39_18425</name>
</gene>
<organism evidence="2 3">
    <name type="scientific">Pedobacter petrophilus</name>
    <dbReference type="NCBI Taxonomy" id="1908241"/>
    <lineage>
        <taxon>Bacteria</taxon>
        <taxon>Pseudomonadati</taxon>
        <taxon>Bacteroidota</taxon>
        <taxon>Sphingobacteriia</taxon>
        <taxon>Sphingobacteriales</taxon>
        <taxon>Sphingobacteriaceae</taxon>
        <taxon>Pedobacter</taxon>
    </lineage>
</organism>
<keyword evidence="1" id="KW-1133">Transmembrane helix</keyword>
<reference evidence="2 3" key="1">
    <citation type="submission" date="2019-11" db="EMBL/GenBank/DDBJ databases">
        <title>Pedobacter petrophilus genome.</title>
        <authorList>
            <person name="Feldbauer M.J."/>
            <person name="Newman J.D."/>
        </authorList>
    </citation>
    <scope>NUCLEOTIDE SEQUENCE [LARGE SCALE GENOMIC DNA]</scope>
    <source>
        <strain evidence="2 3">LMG 29686</strain>
    </source>
</reference>
<comment type="caution">
    <text evidence="2">The sequence shown here is derived from an EMBL/GenBank/DDBJ whole genome shotgun (WGS) entry which is preliminary data.</text>
</comment>
<name>A0A7K0G4A1_9SPHI</name>
<dbReference type="RefSeq" id="WP_154282471.1">
    <property type="nucleotide sequence ID" value="NZ_JBHUJQ010000001.1"/>
</dbReference>
<dbReference type="Proteomes" id="UP000487757">
    <property type="component" value="Unassembled WGS sequence"/>
</dbReference>
<keyword evidence="1" id="KW-0812">Transmembrane</keyword>
<feature type="transmembrane region" description="Helical" evidence="1">
    <location>
        <begin position="12"/>
        <end position="33"/>
    </location>
</feature>